<comment type="similarity">
    <text evidence="6">Belongs to the TRAFAC class dynamin-like GTPase superfamily. GB1/RHD3 GTPase family.</text>
</comment>
<sequence>MASGPNMMDPICLIENNNELLSVNQEALEILEKISQPVVVVAIVGLYRTGKSYLMNRLAGRNHGFRLGSTVQSETKGIWMWCVPHPSKPDRTLVLLDTEGLGDVEKVRQKVTEKYFLFWVLSLSLHEPRNLTAMIYFYVTELTELIRTKSSSENDGVEDCTEFVSFFPDFIWIVRDFTLDLKLHGHPVTEDEYLENALKLIPGNNPKARISNLPRECIRHFFPKRKCFVFDRPTHDKDLLANIENVSDDQLDPKFLDGITVVGKRLGILVVAYVDAINTGDVPCLENAVTTLAQLENSAAVQKAADLYSEQMAQRLSLPTDTLLELLEVHAACESKAIAVFMEHSFKDDTQEFQKMLVEIIKNKKEGFVLQNEEASAKYCQEKLDQLSKTLMKGISAGMFSVPGGHELYRRAKTKLEMEYCQVPRKGVKADKVLQRFLQAQVAIERSILQADKALTDGQKAIAEERARKEAAEKAQELLKQELQEQEQQVAAQQRSFQENIDQLTEKLEKERANILREQDKMLEHKLKVQEALLKEGFKKKSQEMNAEIQHLRNMIARNQDTETSWITTALHIGNSLNVHLYKLVLYILHVHVLESYVASN</sequence>
<dbReference type="Proteomes" id="UP000694722">
    <property type="component" value="Unplaced"/>
</dbReference>
<dbReference type="GO" id="GO:0005525">
    <property type="term" value="F:GTP binding"/>
    <property type="evidence" value="ECO:0007669"/>
    <property type="project" value="UniProtKB-KW"/>
</dbReference>
<dbReference type="InterPro" id="IPR036543">
    <property type="entry name" value="Guanylate-bd_C_sf"/>
</dbReference>
<proteinExistence type="inferred from homology"/>
<reference evidence="9" key="1">
    <citation type="submission" date="2025-08" db="UniProtKB">
        <authorList>
            <consortium name="Ensembl"/>
        </authorList>
    </citation>
    <scope>IDENTIFICATION</scope>
</reference>
<dbReference type="GO" id="GO:0003924">
    <property type="term" value="F:GTPase activity"/>
    <property type="evidence" value="ECO:0007669"/>
    <property type="project" value="InterPro"/>
</dbReference>
<dbReference type="CDD" id="cd01851">
    <property type="entry name" value="GBP"/>
    <property type="match status" value="1"/>
</dbReference>
<dbReference type="InterPro" id="IPR027417">
    <property type="entry name" value="P-loop_NTPase"/>
</dbReference>
<evidence type="ECO:0000256" key="3">
    <source>
        <dbReference type="ARBA" id="ARBA00022801"/>
    </source>
</evidence>
<dbReference type="PANTHER" id="PTHR10751">
    <property type="entry name" value="GUANYLATE BINDING PROTEIN"/>
    <property type="match status" value="1"/>
</dbReference>
<dbReference type="InterPro" id="IPR003191">
    <property type="entry name" value="Guanylate-bd/ATL_C"/>
</dbReference>
<dbReference type="CDD" id="cd16269">
    <property type="entry name" value="GBP_C"/>
    <property type="match status" value="1"/>
</dbReference>
<keyword evidence="4" id="KW-0391">Immunity</keyword>
<dbReference type="Gene3D" id="3.40.50.300">
    <property type="entry name" value="P-loop containing nucleotide triphosphate hydrolases"/>
    <property type="match status" value="1"/>
</dbReference>
<feature type="coiled-coil region" evidence="7">
    <location>
        <begin position="461"/>
        <end position="562"/>
    </location>
</feature>
<evidence type="ECO:0000256" key="2">
    <source>
        <dbReference type="ARBA" id="ARBA00022741"/>
    </source>
</evidence>
<evidence type="ECO:0000313" key="9">
    <source>
        <dbReference type="Ensembl" id="ENSSSCP00040036222.1"/>
    </source>
</evidence>
<evidence type="ECO:0000256" key="1">
    <source>
        <dbReference type="ARBA" id="ARBA00022588"/>
    </source>
</evidence>
<keyword evidence="1" id="KW-0399">Innate immunity</keyword>
<dbReference type="InterPro" id="IPR030386">
    <property type="entry name" value="G_GB1_RHD3_dom"/>
</dbReference>
<evidence type="ECO:0000256" key="7">
    <source>
        <dbReference type="SAM" id="Coils"/>
    </source>
</evidence>
<name>A0A8D1FHT3_PIG</name>
<dbReference type="Ensembl" id="ENSSSCT00040083137.1">
    <property type="protein sequence ID" value="ENSSSCP00040036222.1"/>
    <property type="gene ID" value="ENSSSCG00040060079.1"/>
</dbReference>
<dbReference type="Gene3D" id="1.20.1000.10">
    <property type="entry name" value="Guanylate-binding protein, C-terminal domain"/>
    <property type="match status" value="1"/>
</dbReference>
<evidence type="ECO:0000259" key="8">
    <source>
        <dbReference type="PROSITE" id="PS51715"/>
    </source>
</evidence>
<dbReference type="AlphaFoldDB" id="A0A8D1FHT3"/>
<dbReference type="GO" id="GO:0045087">
    <property type="term" value="P:innate immune response"/>
    <property type="evidence" value="ECO:0007669"/>
    <property type="project" value="UniProtKB-KW"/>
</dbReference>
<feature type="domain" description="GB1/RHD3-type G" evidence="8">
    <location>
        <begin position="35"/>
        <end position="282"/>
    </location>
</feature>
<evidence type="ECO:0000256" key="6">
    <source>
        <dbReference type="PROSITE-ProRule" id="PRU01052"/>
    </source>
</evidence>
<keyword evidence="5" id="KW-0342">GTP-binding</keyword>
<keyword evidence="7" id="KW-0175">Coiled coil</keyword>
<keyword evidence="3" id="KW-0378">Hydrolase</keyword>
<dbReference type="Pfam" id="PF02841">
    <property type="entry name" value="GBP_C"/>
    <property type="match status" value="1"/>
</dbReference>
<accession>A0A8D1FHT3</accession>
<organism evidence="9 10">
    <name type="scientific">Sus scrofa</name>
    <name type="common">Pig</name>
    <dbReference type="NCBI Taxonomy" id="9823"/>
    <lineage>
        <taxon>Eukaryota</taxon>
        <taxon>Metazoa</taxon>
        <taxon>Chordata</taxon>
        <taxon>Craniata</taxon>
        <taxon>Vertebrata</taxon>
        <taxon>Euteleostomi</taxon>
        <taxon>Mammalia</taxon>
        <taxon>Eutheria</taxon>
        <taxon>Laurasiatheria</taxon>
        <taxon>Artiodactyla</taxon>
        <taxon>Suina</taxon>
        <taxon>Suidae</taxon>
        <taxon>Sus</taxon>
    </lineage>
</organism>
<evidence type="ECO:0000256" key="5">
    <source>
        <dbReference type="ARBA" id="ARBA00023134"/>
    </source>
</evidence>
<evidence type="ECO:0000313" key="10">
    <source>
        <dbReference type="Proteomes" id="UP000694722"/>
    </source>
</evidence>
<dbReference type="PROSITE" id="PS51715">
    <property type="entry name" value="G_GB1_RHD3"/>
    <property type="match status" value="1"/>
</dbReference>
<dbReference type="FunFam" id="3.40.50.300:FF:000422">
    <property type="entry name" value="Guanylate-binding protein 1"/>
    <property type="match status" value="1"/>
</dbReference>
<protein>
    <recommendedName>
        <fullName evidence="8">GB1/RHD3-type G domain-containing protein</fullName>
    </recommendedName>
</protein>
<dbReference type="FunFam" id="1.20.1000.10:FF:000001">
    <property type="entry name" value="Guanylate binding protein 1"/>
    <property type="match status" value="1"/>
</dbReference>
<dbReference type="SUPFAM" id="SSF52540">
    <property type="entry name" value="P-loop containing nucleoside triphosphate hydrolases"/>
    <property type="match status" value="1"/>
</dbReference>
<evidence type="ECO:0000256" key="4">
    <source>
        <dbReference type="ARBA" id="ARBA00022859"/>
    </source>
</evidence>
<dbReference type="SUPFAM" id="SSF48340">
    <property type="entry name" value="Interferon-induced guanylate-binding protein 1 (GBP1), C-terminal domain"/>
    <property type="match status" value="1"/>
</dbReference>
<dbReference type="InterPro" id="IPR037684">
    <property type="entry name" value="GBP_C"/>
</dbReference>
<keyword evidence="2" id="KW-0547">Nucleotide-binding</keyword>